<gene>
    <name evidence="2" type="ORF">EL26_21025</name>
</gene>
<dbReference type="OrthoDB" id="2380135at2"/>
<name>A0A074LJX8_9BACL</name>
<evidence type="ECO:0000313" key="2">
    <source>
        <dbReference type="EMBL" id="KEO81419.1"/>
    </source>
</evidence>
<proteinExistence type="predicted"/>
<dbReference type="EMBL" id="JMIR01000038">
    <property type="protein sequence ID" value="KEO81419.1"/>
    <property type="molecule type" value="Genomic_DNA"/>
</dbReference>
<dbReference type="SUPFAM" id="SSF47413">
    <property type="entry name" value="lambda repressor-like DNA-binding domains"/>
    <property type="match status" value="1"/>
</dbReference>
<dbReference type="SUPFAM" id="SSF48452">
    <property type="entry name" value="TPR-like"/>
    <property type="match status" value="1"/>
</dbReference>
<dbReference type="RefSeq" id="WP_038093297.1">
    <property type="nucleotide sequence ID" value="NZ_JMIR01000038.1"/>
</dbReference>
<dbReference type="AlphaFoldDB" id="A0A074LJX8"/>
<feature type="domain" description="HTH cro/C1-type" evidence="1">
    <location>
        <begin position="21"/>
        <end position="77"/>
    </location>
</feature>
<comment type="caution">
    <text evidence="2">The sequence shown here is derived from an EMBL/GenBank/DDBJ whole genome shotgun (WGS) entry which is preliminary data.</text>
</comment>
<dbReference type="InterPro" id="IPR001387">
    <property type="entry name" value="Cro/C1-type_HTH"/>
</dbReference>
<evidence type="ECO:0000313" key="3">
    <source>
        <dbReference type="Proteomes" id="UP000027931"/>
    </source>
</evidence>
<sequence length="395" mass="45648">MTTVEHTATMTIGKIPIGRRILELMQEKGSAFTIRAFAERLGENRETFRNTLAGERPITLSLLERIAEGLGVTEERLRQLDTYKKEEELVSLLEAKTRTKVMLMRAHTLATELVQVALGATERGFALNSLGRIQFLLQEYVEANRIWKQAFQYAAKIYKNFQDDRLVKLVPANFMMTCARIKDYGGSEEMLQLVEEVSSDDFQVLGILAYNRMVMYWDRGDLDTSREFAYKSLDHFRNSGNPKQISHGHINAARTEYLMGNYSVSAELLENAIEYANQFPQILVRVVKDYVKSLMKLGNFEAALNIVDEHREVLKQFPEYWHKVQIMCTVLLDDPMHADAVIQDLQVSQEIRILACKCLFEYYAKSGDALSAMRYYELERKYSRNDFEFADREGF</sequence>
<protein>
    <recommendedName>
        <fullName evidence="1">HTH cro/C1-type domain-containing protein</fullName>
    </recommendedName>
</protein>
<dbReference type="InterPro" id="IPR011990">
    <property type="entry name" value="TPR-like_helical_dom_sf"/>
</dbReference>
<dbReference type="SMART" id="SM00530">
    <property type="entry name" value="HTH_XRE"/>
    <property type="match status" value="1"/>
</dbReference>
<accession>A0A074LJX8</accession>
<dbReference type="Gene3D" id="1.25.40.10">
    <property type="entry name" value="Tetratricopeptide repeat domain"/>
    <property type="match status" value="1"/>
</dbReference>
<dbReference type="GO" id="GO:0003677">
    <property type="term" value="F:DNA binding"/>
    <property type="evidence" value="ECO:0007669"/>
    <property type="project" value="InterPro"/>
</dbReference>
<dbReference type="CDD" id="cd00093">
    <property type="entry name" value="HTH_XRE"/>
    <property type="match status" value="1"/>
</dbReference>
<organism evidence="2 3">
    <name type="scientific">Tumebacillus flagellatus</name>
    <dbReference type="NCBI Taxonomy" id="1157490"/>
    <lineage>
        <taxon>Bacteria</taxon>
        <taxon>Bacillati</taxon>
        <taxon>Bacillota</taxon>
        <taxon>Bacilli</taxon>
        <taxon>Bacillales</taxon>
        <taxon>Alicyclobacillaceae</taxon>
        <taxon>Tumebacillus</taxon>
    </lineage>
</organism>
<keyword evidence="3" id="KW-1185">Reference proteome</keyword>
<dbReference type="PROSITE" id="PS50943">
    <property type="entry name" value="HTH_CROC1"/>
    <property type="match status" value="1"/>
</dbReference>
<dbReference type="Gene3D" id="1.10.260.40">
    <property type="entry name" value="lambda repressor-like DNA-binding domains"/>
    <property type="match status" value="1"/>
</dbReference>
<reference evidence="2 3" key="1">
    <citation type="journal article" date="2013" name="Int. J. Syst. Evol. Microbiol.">
        <title>Tumebacillus flagellatus sp. nov., an alpha-amylase/pullulanase-producing bacterium isolated from cassava wastewater.</title>
        <authorList>
            <person name="Wang Q."/>
            <person name="Xie N."/>
            <person name="Qin Y."/>
            <person name="Shen N."/>
            <person name="Zhu J."/>
            <person name="Mi H."/>
            <person name="Huang R."/>
        </authorList>
    </citation>
    <scope>NUCLEOTIDE SEQUENCE [LARGE SCALE GENOMIC DNA]</scope>
    <source>
        <strain evidence="2 3">GST4</strain>
    </source>
</reference>
<evidence type="ECO:0000259" key="1">
    <source>
        <dbReference type="PROSITE" id="PS50943"/>
    </source>
</evidence>
<dbReference type="Proteomes" id="UP000027931">
    <property type="component" value="Unassembled WGS sequence"/>
</dbReference>
<dbReference type="InterPro" id="IPR010982">
    <property type="entry name" value="Lambda_DNA-bd_dom_sf"/>
</dbReference>